<feature type="transmembrane region" description="Helical" evidence="1">
    <location>
        <begin position="36"/>
        <end position="55"/>
    </location>
</feature>
<evidence type="ECO:0000313" key="3">
    <source>
        <dbReference type="EMBL" id="MUK43889.1"/>
    </source>
</evidence>
<evidence type="ECO:0000313" key="4">
    <source>
        <dbReference type="EMBL" id="MUK50600.1"/>
    </source>
</evidence>
<dbReference type="Proteomes" id="UP000321787">
    <property type="component" value="Unassembled WGS sequence"/>
</dbReference>
<reference evidence="6 7" key="2">
    <citation type="submission" date="2019-11" db="EMBL/GenBank/DDBJ databases">
        <title>Using colonization assays and comparative genomics to discover symbiosis behaviors and factors in Vibrio fischeri.</title>
        <authorList>
            <person name="Bongrand C."/>
            <person name="Moriano-Gutierrez S."/>
            <person name="Arevalo P."/>
            <person name="Mcfall-Ngai M."/>
            <person name="Visick K."/>
            <person name="Polz M.F."/>
            <person name="Ruby E.G."/>
        </authorList>
    </citation>
    <scope>NUCLEOTIDE SEQUENCE [LARGE SCALE GENOMIC DNA]</scope>
    <source>
        <strain evidence="3">Emors.3.2</strain>
        <strain evidence="6">emors.3.2</strain>
        <strain evidence="7">emors.4.1</strain>
        <strain evidence="4">Emors.4.1</strain>
    </source>
</reference>
<evidence type="ECO:0000313" key="2">
    <source>
        <dbReference type="EMBL" id="GEK14234.1"/>
    </source>
</evidence>
<reference evidence="2 5" key="1">
    <citation type="submission" date="2019-07" db="EMBL/GenBank/DDBJ databases">
        <title>Whole genome shotgun sequence of Aliivibrio fischeri NBRC 101058.</title>
        <authorList>
            <person name="Hosoyama A."/>
            <person name="Uohara A."/>
            <person name="Ohji S."/>
            <person name="Ichikawa N."/>
        </authorList>
    </citation>
    <scope>NUCLEOTIDE SEQUENCE [LARGE SCALE GENOMIC DNA]</scope>
    <source>
        <strain evidence="2 5">NBRC 101058</strain>
    </source>
</reference>
<evidence type="ECO:0000313" key="6">
    <source>
        <dbReference type="Proteomes" id="UP000435323"/>
    </source>
</evidence>
<keyword evidence="1" id="KW-0812">Transmembrane</keyword>
<organism evidence="2 5">
    <name type="scientific">Aliivibrio fischeri</name>
    <name type="common">Vibrio fischeri</name>
    <dbReference type="NCBI Taxonomy" id="668"/>
    <lineage>
        <taxon>Bacteria</taxon>
        <taxon>Pseudomonadati</taxon>
        <taxon>Pseudomonadota</taxon>
        <taxon>Gammaproteobacteria</taxon>
        <taxon>Vibrionales</taxon>
        <taxon>Vibrionaceae</taxon>
        <taxon>Aliivibrio</taxon>
    </lineage>
</organism>
<evidence type="ECO:0000256" key="1">
    <source>
        <dbReference type="SAM" id="Phobius"/>
    </source>
</evidence>
<comment type="caution">
    <text evidence="2">The sequence shown here is derived from an EMBL/GenBank/DDBJ whole genome shotgun (WGS) entry which is preliminary data.</text>
</comment>
<accession>A0A510UHW2</accession>
<dbReference type="RefSeq" id="WP_146864535.1">
    <property type="nucleotide sequence ID" value="NZ_BJTZ01000013.1"/>
</dbReference>
<dbReference type="Proteomes" id="UP000435323">
    <property type="component" value="Unassembled WGS sequence"/>
</dbReference>
<dbReference type="EMBL" id="BJTZ01000013">
    <property type="protein sequence ID" value="GEK14234.1"/>
    <property type="molecule type" value="Genomic_DNA"/>
</dbReference>
<name>A0A510UHW2_ALIFS</name>
<sequence>MCDDLDDYFKDLEIELDQKELKDLGWNKRKWNIKAWTFEELVFVFLISSGAYLFFSFSDELQYGGII</sequence>
<dbReference type="EMBL" id="WOBN01000024">
    <property type="protein sequence ID" value="MUK50600.1"/>
    <property type="molecule type" value="Genomic_DNA"/>
</dbReference>
<dbReference type="Proteomes" id="UP000448038">
    <property type="component" value="Unassembled WGS sequence"/>
</dbReference>
<keyword evidence="1" id="KW-1133">Transmembrane helix</keyword>
<gene>
    <name evidence="2" type="ORF">AFI02nite_22700</name>
    <name evidence="3" type="ORF">GNP77_00700</name>
    <name evidence="4" type="ORF">GNP88_15735</name>
</gene>
<keyword evidence="1" id="KW-0472">Membrane</keyword>
<protein>
    <submittedName>
        <fullName evidence="2">Uncharacterized protein</fullName>
    </submittedName>
</protein>
<proteinExistence type="predicted"/>
<evidence type="ECO:0000313" key="7">
    <source>
        <dbReference type="Proteomes" id="UP000448038"/>
    </source>
</evidence>
<dbReference type="AlphaFoldDB" id="A0A510UHW2"/>
<dbReference type="EMBL" id="WOBO01000001">
    <property type="protein sequence ID" value="MUK43889.1"/>
    <property type="molecule type" value="Genomic_DNA"/>
</dbReference>
<evidence type="ECO:0000313" key="5">
    <source>
        <dbReference type="Proteomes" id="UP000321787"/>
    </source>
</evidence>